<name>A0AAN9T4A2_PSOTE</name>
<reference evidence="1 2" key="1">
    <citation type="submission" date="2024-01" db="EMBL/GenBank/DDBJ databases">
        <title>The genomes of 5 underutilized Papilionoideae crops provide insights into root nodulation and disease resistanc.</title>
        <authorList>
            <person name="Jiang F."/>
        </authorList>
    </citation>
    <scope>NUCLEOTIDE SEQUENCE [LARGE SCALE GENOMIC DNA]</scope>
    <source>
        <strain evidence="1">DUOXIRENSHENG_FW03</strain>
        <tissue evidence="1">Leaves</tissue>
    </source>
</reference>
<protein>
    <submittedName>
        <fullName evidence="1">Uncharacterized protein</fullName>
    </submittedName>
</protein>
<evidence type="ECO:0000313" key="1">
    <source>
        <dbReference type="EMBL" id="KAK7406383.1"/>
    </source>
</evidence>
<evidence type="ECO:0000313" key="2">
    <source>
        <dbReference type="Proteomes" id="UP001386955"/>
    </source>
</evidence>
<dbReference type="Proteomes" id="UP001386955">
    <property type="component" value="Unassembled WGS sequence"/>
</dbReference>
<dbReference type="AlphaFoldDB" id="A0AAN9T4A2"/>
<accession>A0AAN9T4A2</accession>
<organism evidence="1 2">
    <name type="scientific">Psophocarpus tetragonolobus</name>
    <name type="common">Winged bean</name>
    <name type="synonym">Dolichos tetragonolobus</name>
    <dbReference type="NCBI Taxonomy" id="3891"/>
    <lineage>
        <taxon>Eukaryota</taxon>
        <taxon>Viridiplantae</taxon>
        <taxon>Streptophyta</taxon>
        <taxon>Embryophyta</taxon>
        <taxon>Tracheophyta</taxon>
        <taxon>Spermatophyta</taxon>
        <taxon>Magnoliopsida</taxon>
        <taxon>eudicotyledons</taxon>
        <taxon>Gunneridae</taxon>
        <taxon>Pentapetalae</taxon>
        <taxon>rosids</taxon>
        <taxon>fabids</taxon>
        <taxon>Fabales</taxon>
        <taxon>Fabaceae</taxon>
        <taxon>Papilionoideae</taxon>
        <taxon>50 kb inversion clade</taxon>
        <taxon>NPAAA clade</taxon>
        <taxon>indigoferoid/millettioid clade</taxon>
        <taxon>Phaseoleae</taxon>
        <taxon>Psophocarpus</taxon>
    </lineage>
</organism>
<gene>
    <name evidence="1" type="ORF">VNO78_08007</name>
</gene>
<dbReference type="EMBL" id="JAYMYS010000002">
    <property type="protein sequence ID" value="KAK7406383.1"/>
    <property type="molecule type" value="Genomic_DNA"/>
</dbReference>
<comment type="caution">
    <text evidence="1">The sequence shown here is derived from an EMBL/GenBank/DDBJ whole genome shotgun (WGS) entry which is preliminary data.</text>
</comment>
<proteinExistence type="predicted"/>
<keyword evidence="2" id="KW-1185">Reference proteome</keyword>
<sequence length="98" mass="11173">MDVVKLMFSNSYANNLKKGCTSSEFMHCCHLSVFIMYRILLLHLEKLHIRQNGFIATVSAKASFKPQSASAFIFWKVERPRKQCGQVIGPFSCQLDSL</sequence>